<dbReference type="SUPFAM" id="SSF50022">
    <property type="entry name" value="ISP domain"/>
    <property type="match status" value="1"/>
</dbReference>
<dbReference type="InterPro" id="IPR017941">
    <property type="entry name" value="Rieske_2Fe-2S"/>
</dbReference>
<evidence type="ECO:0000259" key="10">
    <source>
        <dbReference type="PROSITE" id="PS51296"/>
    </source>
</evidence>
<accession>A0AAE0BKG7</accession>
<evidence type="ECO:0000256" key="1">
    <source>
        <dbReference type="ARBA" id="ARBA00004370"/>
    </source>
</evidence>
<dbReference type="InterPro" id="IPR036922">
    <property type="entry name" value="Rieske_2Fe-2S_sf"/>
</dbReference>
<organism evidence="11 12">
    <name type="scientific">Cymbomonas tetramitiformis</name>
    <dbReference type="NCBI Taxonomy" id="36881"/>
    <lineage>
        <taxon>Eukaryota</taxon>
        <taxon>Viridiplantae</taxon>
        <taxon>Chlorophyta</taxon>
        <taxon>Pyramimonadophyceae</taxon>
        <taxon>Pyramimonadales</taxon>
        <taxon>Pyramimonadaceae</taxon>
        <taxon>Cymbomonas</taxon>
    </lineage>
</organism>
<feature type="domain" description="Rieske" evidence="10">
    <location>
        <begin position="1"/>
        <end position="75"/>
    </location>
</feature>
<keyword evidence="8" id="KW-0411">Iron-sulfur</keyword>
<evidence type="ECO:0000313" key="11">
    <source>
        <dbReference type="EMBL" id="KAK3238258.1"/>
    </source>
</evidence>
<sequence>MVAYRGENDGKVGVLHAFCPHAGAHLGEEGGYVEGNVLVCPMHRWKFDRKGTCTRGRVRRTKAYPVREILNVVYIWFHASEEFADTPQWELSVADDLEAVVKSGQWHEALVRETELGQHLCEIALSSTEKSQLGASESPSRFPVFQNVITGSHTTQMKYEQGIVNGELVGRKELAVLTAETRDLHFFGQGRIAGEHDPAQGTHGLR</sequence>
<keyword evidence="6" id="KW-0560">Oxidoreductase</keyword>
<dbReference type="PANTHER" id="PTHR21266:SF32">
    <property type="entry name" value="CHOLESTEROL 7-DESATURASE NVD"/>
    <property type="match status" value="1"/>
</dbReference>
<dbReference type="Proteomes" id="UP001190700">
    <property type="component" value="Unassembled WGS sequence"/>
</dbReference>
<keyword evidence="4" id="KW-0479">Metal-binding</keyword>
<evidence type="ECO:0000256" key="2">
    <source>
        <dbReference type="ARBA" id="ARBA00022692"/>
    </source>
</evidence>
<dbReference type="GO" id="GO:0005737">
    <property type="term" value="C:cytoplasm"/>
    <property type="evidence" value="ECO:0007669"/>
    <property type="project" value="TreeGrafter"/>
</dbReference>
<dbReference type="GO" id="GO:0016020">
    <property type="term" value="C:membrane"/>
    <property type="evidence" value="ECO:0007669"/>
    <property type="project" value="UniProtKB-SubCell"/>
</dbReference>
<evidence type="ECO:0000313" key="12">
    <source>
        <dbReference type="Proteomes" id="UP001190700"/>
    </source>
</evidence>
<protein>
    <recommendedName>
        <fullName evidence="10">Rieske domain-containing protein</fullName>
    </recommendedName>
</protein>
<evidence type="ECO:0000256" key="6">
    <source>
        <dbReference type="ARBA" id="ARBA00023002"/>
    </source>
</evidence>
<keyword evidence="12" id="KW-1185">Reference proteome</keyword>
<dbReference type="GO" id="GO:0051537">
    <property type="term" value="F:2 iron, 2 sulfur cluster binding"/>
    <property type="evidence" value="ECO:0007669"/>
    <property type="project" value="UniProtKB-KW"/>
</dbReference>
<evidence type="ECO:0000256" key="9">
    <source>
        <dbReference type="ARBA" id="ARBA00023136"/>
    </source>
</evidence>
<dbReference type="GO" id="GO:0046872">
    <property type="term" value="F:metal ion binding"/>
    <property type="evidence" value="ECO:0007669"/>
    <property type="project" value="UniProtKB-KW"/>
</dbReference>
<evidence type="ECO:0000256" key="3">
    <source>
        <dbReference type="ARBA" id="ARBA00022714"/>
    </source>
</evidence>
<reference evidence="11 12" key="1">
    <citation type="journal article" date="2015" name="Genome Biol. Evol.">
        <title>Comparative Genomics of a Bacterivorous Green Alga Reveals Evolutionary Causalities and Consequences of Phago-Mixotrophic Mode of Nutrition.</title>
        <authorList>
            <person name="Burns J.A."/>
            <person name="Paasch A."/>
            <person name="Narechania A."/>
            <person name="Kim E."/>
        </authorList>
    </citation>
    <scope>NUCLEOTIDE SEQUENCE [LARGE SCALE GENOMIC DNA]</scope>
    <source>
        <strain evidence="11 12">PLY_AMNH</strain>
    </source>
</reference>
<keyword evidence="3" id="KW-0001">2Fe-2S</keyword>
<keyword evidence="2" id="KW-0812">Transmembrane</keyword>
<name>A0AAE0BKG7_9CHLO</name>
<dbReference type="GO" id="GO:0016491">
    <property type="term" value="F:oxidoreductase activity"/>
    <property type="evidence" value="ECO:0007669"/>
    <property type="project" value="UniProtKB-KW"/>
</dbReference>
<dbReference type="Gene3D" id="2.102.10.10">
    <property type="entry name" value="Rieske [2Fe-2S] iron-sulphur domain"/>
    <property type="match status" value="1"/>
</dbReference>
<dbReference type="EMBL" id="LGRX02034280">
    <property type="protein sequence ID" value="KAK3238258.1"/>
    <property type="molecule type" value="Genomic_DNA"/>
</dbReference>
<evidence type="ECO:0000256" key="8">
    <source>
        <dbReference type="ARBA" id="ARBA00023014"/>
    </source>
</evidence>
<keyword evidence="9" id="KW-0472">Membrane</keyword>
<comment type="caution">
    <text evidence="11">The sequence shown here is derived from an EMBL/GenBank/DDBJ whole genome shotgun (WGS) entry which is preliminary data.</text>
</comment>
<keyword evidence="5" id="KW-1133">Transmembrane helix</keyword>
<evidence type="ECO:0000256" key="5">
    <source>
        <dbReference type="ARBA" id="ARBA00022989"/>
    </source>
</evidence>
<evidence type="ECO:0000256" key="7">
    <source>
        <dbReference type="ARBA" id="ARBA00023004"/>
    </source>
</evidence>
<evidence type="ECO:0000256" key="4">
    <source>
        <dbReference type="ARBA" id="ARBA00022723"/>
    </source>
</evidence>
<dbReference type="PANTHER" id="PTHR21266">
    <property type="entry name" value="IRON-SULFUR DOMAIN CONTAINING PROTEIN"/>
    <property type="match status" value="1"/>
</dbReference>
<dbReference type="AlphaFoldDB" id="A0AAE0BKG7"/>
<proteinExistence type="predicted"/>
<dbReference type="Pfam" id="PF00355">
    <property type="entry name" value="Rieske"/>
    <property type="match status" value="1"/>
</dbReference>
<comment type="subcellular location">
    <subcellularLocation>
        <location evidence="1">Membrane</location>
    </subcellularLocation>
</comment>
<gene>
    <name evidence="11" type="ORF">CYMTET_51718</name>
</gene>
<dbReference type="PROSITE" id="PS51296">
    <property type="entry name" value="RIESKE"/>
    <property type="match status" value="1"/>
</dbReference>
<keyword evidence="7" id="KW-0408">Iron</keyword>
<dbReference type="InterPro" id="IPR050584">
    <property type="entry name" value="Cholesterol_7-desaturase"/>
</dbReference>